<dbReference type="Proteomes" id="UP000198892">
    <property type="component" value="Unassembled WGS sequence"/>
</dbReference>
<accession>A0A1I5XUG3</accession>
<gene>
    <name evidence="2" type="ORF">SAMN05518683_13116</name>
</gene>
<keyword evidence="1" id="KW-0812">Transmembrane</keyword>
<feature type="transmembrane region" description="Helical" evidence="1">
    <location>
        <begin position="28"/>
        <end position="46"/>
    </location>
</feature>
<evidence type="ECO:0000313" key="2">
    <source>
        <dbReference type="EMBL" id="SFQ35367.1"/>
    </source>
</evidence>
<proteinExistence type="predicted"/>
<dbReference type="AlphaFoldDB" id="A0A1I5XUG3"/>
<sequence>MVFDALSFIFGFFFTINLWVFHFTYGRFALYVVVNFLIDLLFAYPLNRLFQKIGHYKLKNMNAAAMFFISFSLALVNYGFQKFMEKSNARPQRPYH</sequence>
<name>A0A1I5XUG3_9BACI</name>
<feature type="transmembrane region" description="Helical" evidence="1">
    <location>
        <begin position="6"/>
        <end position="21"/>
    </location>
</feature>
<keyword evidence="1" id="KW-1133">Transmembrane helix</keyword>
<reference evidence="3" key="1">
    <citation type="submission" date="2016-10" db="EMBL/GenBank/DDBJ databases">
        <authorList>
            <person name="Varghese N."/>
            <person name="Submissions S."/>
        </authorList>
    </citation>
    <scope>NUCLEOTIDE SEQUENCE [LARGE SCALE GENOMIC DNA]</scope>
    <source>
        <strain evidence="3">S7</strain>
    </source>
</reference>
<evidence type="ECO:0008006" key="4">
    <source>
        <dbReference type="Google" id="ProtNLM"/>
    </source>
</evidence>
<keyword evidence="3" id="KW-1185">Reference proteome</keyword>
<keyword evidence="1" id="KW-0472">Membrane</keyword>
<organism evidence="2 3">
    <name type="scientific">Salibacterium halotolerans</name>
    <dbReference type="NCBI Taxonomy" id="1884432"/>
    <lineage>
        <taxon>Bacteria</taxon>
        <taxon>Bacillati</taxon>
        <taxon>Bacillota</taxon>
        <taxon>Bacilli</taxon>
        <taxon>Bacillales</taxon>
        <taxon>Bacillaceae</taxon>
    </lineage>
</organism>
<evidence type="ECO:0000313" key="3">
    <source>
        <dbReference type="Proteomes" id="UP000198892"/>
    </source>
</evidence>
<dbReference type="EMBL" id="FOXD01000031">
    <property type="protein sequence ID" value="SFQ35367.1"/>
    <property type="molecule type" value="Genomic_DNA"/>
</dbReference>
<feature type="transmembrane region" description="Helical" evidence="1">
    <location>
        <begin position="61"/>
        <end position="80"/>
    </location>
</feature>
<evidence type="ECO:0000256" key="1">
    <source>
        <dbReference type="SAM" id="Phobius"/>
    </source>
</evidence>
<protein>
    <recommendedName>
        <fullName evidence="4">GtrA-like protein</fullName>
    </recommendedName>
</protein>